<reference evidence="2" key="1">
    <citation type="journal article" date="2019" name="Int. J. Syst. Evol. Microbiol.">
        <title>The Global Catalogue of Microorganisms (GCM) 10K type strain sequencing project: providing services to taxonomists for standard genome sequencing and annotation.</title>
        <authorList>
            <consortium name="The Broad Institute Genomics Platform"/>
            <consortium name="The Broad Institute Genome Sequencing Center for Infectious Disease"/>
            <person name="Wu L."/>
            <person name="Ma J."/>
        </authorList>
    </citation>
    <scope>NUCLEOTIDE SEQUENCE [LARGE SCALE GENOMIC DNA]</scope>
    <source>
        <strain evidence="2">KACC 12508</strain>
    </source>
</reference>
<dbReference type="RefSeq" id="WP_382270411.1">
    <property type="nucleotide sequence ID" value="NZ_JBHTBU010000001.1"/>
</dbReference>
<proteinExistence type="predicted"/>
<organism evidence="1 2">
    <name type="scientific">Herminiimonas glaciei</name>
    <dbReference type="NCBI Taxonomy" id="523788"/>
    <lineage>
        <taxon>Bacteria</taxon>
        <taxon>Pseudomonadati</taxon>
        <taxon>Pseudomonadota</taxon>
        <taxon>Betaproteobacteria</taxon>
        <taxon>Burkholderiales</taxon>
        <taxon>Oxalobacteraceae</taxon>
        <taxon>Herminiimonas</taxon>
    </lineage>
</organism>
<comment type="caution">
    <text evidence="1">The sequence shown here is derived from an EMBL/GenBank/DDBJ whole genome shotgun (WGS) entry which is preliminary data.</text>
</comment>
<dbReference type="Proteomes" id="UP001596542">
    <property type="component" value="Unassembled WGS sequence"/>
</dbReference>
<keyword evidence="2" id="KW-1185">Reference proteome</keyword>
<name>A0ABW2I8D3_9BURK</name>
<evidence type="ECO:0000313" key="1">
    <source>
        <dbReference type="EMBL" id="MFC7287309.1"/>
    </source>
</evidence>
<accession>A0ABW2I8D3</accession>
<protein>
    <submittedName>
        <fullName evidence="1">Uncharacterized protein</fullName>
    </submittedName>
</protein>
<sequence>MSDRKMFADMDMETQRFYSKIINTALFNMYAVDNHLFSALFCESDDPMIMQRWQEAEPLIMEAIRRRSETDPGDDRSTWTDF</sequence>
<dbReference type="EMBL" id="JBHTBU010000001">
    <property type="protein sequence ID" value="MFC7287309.1"/>
    <property type="molecule type" value="Genomic_DNA"/>
</dbReference>
<evidence type="ECO:0000313" key="2">
    <source>
        <dbReference type="Proteomes" id="UP001596542"/>
    </source>
</evidence>
<gene>
    <name evidence="1" type="ORF">ACFQPC_04585</name>
</gene>